<reference evidence="2 3" key="1">
    <citation type="submission" date="2023-11" db="EMBL/GenBank/DDBJ databases">
        <title>Peredibacter starrii A3.12.</title>
        <authorList>
            <person name="Mitchell R.J."/>
        </authorList>
    </citation>
    <scope>NUCLEOTIDE SEQUENCE [LARGE SCALE GENOMIC DNA]</scope>
    <source>
        <strain evidence="2 3">A3.12</strain>
    </source>
</reference>
<dbReference type="SUPFAM" id="SSF56935">
    <property type="entry name" value="Porins"/>
    <property type="match status" value="1"/>
</dbReference>
<dbReference type="InterPro" id="IPR025388">
    <property type="entry name" value="Alginate_export_dom"/>
</dbReference>
<dbReference type="KEGG" id="psti:SOO65_08685"/>
<dbReference type="EMBL" id="CP139487">
    <property type="protein sequence ID" value="WPU66823.1"/>
    <property type="molecule type" value="Genomic_DNA"/>
</dbReference>
<sequence>MRALFLLLVLVPILSHAEVLWPGYKLLRQDEDFSYLRDSSKKSDYFDGIKFISLNEERSNFLTLGGEVRERYEYFSNFLWGAPLNEGDGYILSRVMVHGDLHISDKFRLFTQLKSNLVFDKTLPPRGIDKDKLDLHQLFIDGDFDHFLLRVGRQEINYGSGRLISVREGPNVRQSFDAVKLNYKDQNLNIDGLYSHPVETNPEEFDDKSGTDRALFGAYANFVKLKADIYYLGYDRQEAEFDSGTDHEMRHSVGTRWYNKGKNWDYDYEGVYQFGQFGNKSIKAWTVSTNTGYTFNHPWKPRLELKASAASGDDNPNDDTLGTFNALFPKGAFFNEAAILGPANFMDLHPGFSIDPSDVMTFKVDWDFLWRQSIEDGLYNVPLNPIVPGSAGDSRYIGSQLALSGQYKLGKHWLLFAQYVHFYAGSFLEEATPGKDIDYFTTWVTYKF</sequence>
<organism evidence="2 3">
    <name type="scientific">Peredibacter starrii</name>
    <dbReference type="NCBI Taxonomy" id="28202"/>
    <lineage>
        <taxon>Bacteria</taxon>
        <taxon>Pseudomonadati</taxon>
        <taxon>Bdellovibrionota</taxon>
        <taxon>Bacteriovoracia</taxon>
        <taxon>Bacteriovoracales</taxon>
        <taxon>Bacteriovoracaceae</taxon>
        <taxon>Peredibacter</taxon>
    </lineage>
</organism>
<evidence type="ECO:0000313" key="3">
    <source>
        <dbReference type="Proteomes" id="UP001324634"/>
    </source>
</evidence>
<dbReference type="AlphaFoldDB" id="A0AAX4HTV6"/>
<dbReference type="InterPro" id="IPR053728">
    <property type="entry name" value="Alginate_Permeability_Chnl"/>
</dbReference>
<proteinExistence type="predicted"/>
<feature type="domain" description="Alginate export" evidence="1">
    <location>
        <begin position="62"/>
        <end position="433"/>
    </location>
</feature>
<keyword evidence="3" id="KW-1185">Reference proteome</keyword>
<evidence type="ECO:0000259" key="1">
    <source>
        <dbReference type="Pfam" id="PF13372"/>
    </source>
</evidence>
<protein>
    <submittedName>
        <fullName evidence="2">Alginate export family protein</fullName>
    </submittedName>
</protein>
<accession>A0AAX4HTV6</accession>
<dbReference type="Proteomes" id="UP001324634">
    <property type="component" value="Chromosome"/>
</dbReference>
<gene>
    <name evidence="2" type="ORF">SOO65_08685</name>
</gene>
<name>A0AAX4HTV6_9BACT</name>
<dbReference type="Gene3D" id="2.40.160.100">
    <property type="match status" value="1"/>
</dbReference>
<dbReference type="RefSeq" id="WP_321399414.1">
    <property type="nucleotide sequence ID" value="NZ_CP139487.1"/>
</dbReference>
<evidence type="ECO:0000313" key="2">
    <source>
        <dbReference type="EMBL" id="WPU66823.1"/>
    </source>
</evidence>
<dbReference type="Pfam" id="PF13372">
    <property type="entry name" value="Alginate_exp"/>
    <property type="match status" value="1"/>
</dbReference>